<evidence type="ECO:0000256" key="1">
    <source>
        <dbReference type="SAM" id="Phobius"/>
    </source>
</evidence>
<dbReference type="Proteomes" id="UP000276295">
    <property type="component" value="Unassembled WGS sequence"/>
</dbReference>
<keyword evidence="1" id="KW-0472">Membrane</keyword>
<keyword evidence="1" id="KW-0812">Transmembrane</keyword>
<feature type="transmembrane region" description="Helical" evidence="1">
    <location>
        <begin position="45"/>
        <end position="63"/>
    </location>
</feature>
<dbReference type="EMBL" id="QZWH01000013">
    <property type="protein sequence ID" value="RJT24044.1"/>
    <property type="molecule type" value="Genomic_DNA"/>
</dbReference>
<accession>A0A3A5JSW7</accession>
<feature type="transmembrane region" description="Helical" evidence="1">
    <location>
        <begin position="7"/>
        <end position="25"/>
    </location>
</feature>
<feature type="transmembrane region" description="Helical" evidence="1">
    <location>
        <begin position="95"/>
        <end position="116"/>
    </location>
</feature>
<keyword evidence="3" id="KW-1185">Reference proteome</keyword>
<evidence type="ECO:0000313" key="3">
    <source>
        <dbReference type="Proteomes" id="UP000276295"/>
    </source>
</evidence>
<evidence type="ECO:0000313" key="2">
    <source>
        <dbReference type="EMBL" id="RJT24044.1"/>
    </source>
</evidence>
<feature type="transmembrane region" description="Helical" evidence="1">
    <location>
        <begin position="70"/>
        <end position="89"/>
    </location>
</feature>
<keyword evidence="1" id="KW-1133">Transmembrane helix</keyword>
<gene>
    <name evidence="2" type="ORF">D6029_07955</name>
</gene>
<reference evidence="2 3" key="1">
    <citation type="submission" date="2018-09" db="EMBL/GenBank/DDBJ databases">
        <title>Draft genome sequence of Buttiauxella izardii CCUG 35510T.</title>
        <authorList>
            <person name="Salva-Serra F."/>
            <person name="Marathe N."/>
            <person name="Moore E."/>
            <person name="Stadler-Svensson L."/>
            <person name="Engstrom-Jakobsson H."/>
        </authorList>
    </citation>
    <scope>NUCLEOTIDE SEQUENCE [LARGE SCALE GENOMIC DNA]</scope>
    <source>
        <strain evidence="2 3">CCUG 35510</strain>
    </source>
</reference>
<name>A0A3A5JSW7_9ENTR</name>
<dbReference type="AlphaFoldDB" id="A0A3A5JSW7"/>
<sequence length="127" mass="14803">MKNKRLLFLIKISAATFAVFIMIVIHDCGRYFYTQNYKSVSHGVTLGFVAFYILYIMTPSLFIMSVVTKWLFLVIYFAVSILLIFLWYAGNPLRVSLMLLSYTVASICLFFTTRYLDKKTIKVVKHK</sequence>
<comment type="caution">
    <text evidence="2">The sequence shown here is derived from an EMBL/GenBank/DDBJ whole genome shotgun (WGS) entry which is preliminary data.</text>
</comment>
<protein>
    <submittedName>
        <fullName evidence="2">Uncharacterized protein</fullName>
    </submittedName>
</protein>
<organism evidence="2 3">
    <name type="scientific">Buttiauxella izardii</name>
    <dbReference type="NCBI Taxonomy" id="82991"/>
    <lineage>
        <taxon>Bacteria</taxon>
        <taxon>Pseudomonadati</taxon>
        <taxon>Pseudomonadota</taxon>
        <taxon>Gammaproteobacteria</taxon>
        <taxon>Enterobacterales</taxon>
        <taxon>Enterobacteriaceae</taxon>
        <taxon>Buttiauxella</taxon>
    </lineage>
</organism>
<proteinExistence type="predicted"/>